<proteinExistence type="predicted"/>
<dbReference type="Proteomes" id="UP000199437">
    <property type="component" value="Unassembled WGS sequence"/>
</dbReference>
<reference evidence="2" key="1">
    <citation type="submission" date="2016-10" db="EMBL/GenBank/DDBJ databases">
        <authorList>
            <person name="Varghese N."/>
            <person name="Submissions S."/>
        </authorList>
    </citation>
    <scope>NUCLEOTIDE SEQUENCE [LARGE SCALE GENOMIC DNA]</scope>
    <source>
        <strain evidence="2">CGMCC 1.12402</strain>
    </source>
</reference>
<evidence type="ECO:0000313" key="2">
    <source>
        <dbReference type="Proteomes" id="UP000199437"/>
    </source>
</evidence>
<dbReference type="OrthoDB" id="982545at2"/>
<dbReference type="EMBL" id="FOIR01000001">
    <property type="protein sequence ID" value="SEV98088.1"/>
    <property type="molecule type" value="Genomic_DNA"/>
</dbReference>
<evidence type="ECO:0000313" key="1">
    <source>
        <dbReference type="EMBL" id="SEV98088.1"/>
    </source>
</evidence>
<dbReference type="GeneID" id="99985779"/>
<accession>A0A1I0NBA0</accession>
<keyword evidence="2" id="KW-1185">Reference proteome</keyword>
<dbReference type="STRING" id="1267423.SAMN05216290_1042"/>
<gene>
    <name evidence="1" type="ORF">SAMN05216290_1042</name>
</gene>
<protein>
    <submittedName>
        <fullName evidence="1">Uncharacterized protein</fullName>
    </submittedName>
</protein>
<name>A0A1I0NBA0_9BACT</name>
<dbReference type="RefSeq" id="WP_090257455.1">
    <property type="nucleotide sequence ID" value="NZ_FOIR01000001.1"/>
</dbReference>
<dbReference type="AlphaFoldDB" id="A0A1I0NBA0"/>
<organism evidence="1 2">
    <name type="scientific">Roseivirga pacifica</name>
    <dbReference type="NCBI Taxonomy" id="1267423"/>
    <lineage>
        <taxon>Bacteria</taxon>
        <taxon>Pseudomonadati</taxon>
        <taxon>Bacteroidota</taxon>
        <taxon>Cytophagia</taxon>
        <taxon>Cytophagales</taxon>
        <taxon>Roseivirgaceae</taxon>
        <taxon>Roseivirga</taxon>
    </lineage>
</organism>
<sequence length="131" mass="14484">MNSSEVKSSSKNSRTKVKNLSAILAICLAVITLFQAGTANSKDERKMSALEIELLTEIDEMFATQEDLSLEEVIIEEVEALTETNKVKVYDANGELLGEGDPKTNESLRQLVNKADFLNEYAGSSFYQVTQ</sequence>